<dbReference type="InterPro" id="IPR052940">
    <property type="entry name" value="Carb_Esterase_6"/>
</dbReference>
<dbReference type="PANTHER" id="PTHR31988:SF19">
    <property type="entry name" value="9-O-ACETYL-N-ACETYLNEURAMINIC ACID DEACETYLASE-RELATED"/>
    <property type="match status" value="1"/>
</dbReference>
<keyword evidence="5" id="KW-1185">Reference proteome</keyword>
<name>A6DKT6_9BACT</name>
<dbReference type="Gene3D" id="3.40.50.1110">
    <property type="entry name" value="SGNH hydrolase"/>
    <property type="match status" value="1"/>
</dbReference>
<evidence type="ECO:0000256" key="1">
    <source>
        <dbReference type="ARBA" id="ARBA00022801"/>
    </source>
</evidence>
<evidence type="ECO:0000259" key="3">
    <source>
        <dbReference type="Pfam" id="PF03629"/>
    </source>
</evidence>
<comment type="caution">
    <text evidence="4">The sequence shown here is derived from an EMBL/GenBank/DDBJ whole genome shotgun (WGS) entry which is preliminary data.</text>
</comment>
<dbReference type="GO" id="GO:0016788">
    <property type="term" value="F:hydrolase activity, acting on ester bonds"/>
    <property type="evidence" value="ECO:0007669"/>
    <property type="project" value="UniProtKB-ARBA"/>
</dbReference>
<organism evidence="4 5">
    <name type="scientific">Lentisphaera araneosa HTCC2155</name>
    <dbReference type="NCBI Taxonomy" id="313628"/>
    <lineage>
        <taxon>Bacteria</taxon>
        <taxon>Pseudomonadati</taxon>
        <taxon>Lentisphaerota</taxon>
        <taxon>Lentisphaeria</taxon>
        <taxon>Lentisphaerales</taxon>
        <taxon>Lentisphaeraceae</taxon>
        <taxon>Lentisphaera</taxon>
    </lineage>
</organism>
<feature type="chain" id="PRO_5002692325" description="Sialate O-acetylesterase domain-containing protein" evidence="2">
    <location>
        <begin position="22"/>
        <end position="352"/>
    </location>
</feature>
<reference evidence="4 5" key="1">
    <citation type="journal article" date="2010" name="J. Bacteriol.">
        <title>Genome sequence of Lentisphaera araneosa HTCC2155T, the type species of the order Lentisphaerales in the phylum Lentisphaerae.</title>
        <authorList>
            <person name="Thrash J.C."/>
            <person name="Cho J.C."/>
            <person name="Vergin K.L."/>
            <person name="Morris R.M."/>
            <person name="Giovannoni S.J."/>
        </authorList>
    </citation>
    <scope>NUCLEOTIDE SEQUENCE [LARGE SCALE GENOMIC DNA]</scope>
    <source>
        <strain evidence="4 5">HTCC2155</strain>
    </source>
</reference>
<dbReference type="eggNOG" id="COG3345">
    <property type="taxonomic scope" value="Bacteria"/>
</dbReference>
<keyword evidence="1" id="KW-0378">Hydrolase</keyword>
<protein>
    <recommendedName>
        <fullName evidence="3">Sialate O-acetylesterase domain-containing protein</fullName>
    </recommendedName>
</protein>
<dbReference type="InterPro" id="IPR036514">
    <property type="entry name" value="SGNH_hydro_sf"/>
</dbReference>
<evidence type="ECO:0000313" key="5">
    <source>
        <dbReference type="Proteomes" id="UP000004947"/>
    </source>
</evidence>
<evidence type="ECO:0000256" key="2">
    <source>
        <dbReference type="SAM" id="SignalP"/>
    </source>
</evidence>
<dbReference type="InterPro" id="IPR005181">
    <property type="entry name" value="SASA"/>
</dbReference>
<dbReference type="AlphaFoldDB" id="A6DKT6"/>
<dbReference type="RefSeq" id="WP_007278498.1">
    <property type="nucleotide sequence ID" value="NZ_ABCK01000007.1"/>
</dbReference>
<evidence type="ECO:0000313" key="4">
    <source>
        <dbReference type="EMBL" id="EDM27984.1"/>
    </source>
</evidence>
<gene>
    <name evidence="4" type="ORF">LNTAR_01245</name>
</gene>
<dbReference type="PANTHER" id="PTHR31988">
    <property type="entry name" value="ESTERASE, PUTATIVE (DUF303)-RELATED"/>
    <property type="match status" value="1"/>
</dbReference>
<proteinExistence type="predicted"/>
<accession>A6DKT6</accession>
<dbReference type="EMBL" id="ABCK01000007">
    <property type="protein sequence ID" value="EDM27984.1"/>
    <property type="molecule type" value="Genomic_DNA"/>
</dbReference>
<feature type="domain" description="Sialate O-acetylesterase" evidence="3">
    <location>
        <begin position="188"/>
        <end position="344"/>
    </location>
</feature>
<sequence length="352" mass="38928">MPKIITAIFSFLLLHSFSLMAEDKVGANTKPANMSKPVKVFILMGQSNMLGFGKISGGKDGCLDYAVKNEGLYPFLQDAKGRWITRQDVRNVFTMGSGGPQSRGGVKKNEFMTINKGKIGPEIGIGHYMGNLYGEPVLILKSCIGNRSLGWDLLPPGSPSYVFEDKDKKSKQMKTYVYAGYGQSPDRWEKGTQAKAINWKAGVQYDGDIARAKNVLNNLDKYYPGAKSYEVAGFFWWQGDKDRYNTGHAIKYEQNLVNLFKALRKDFNSPKAKMVVATLGQTKKETAKGNEKLILDAMFALEKNPTFKGDVKTVYTHPLSMGGASNSHYGGNAKTYMNVGLAMGKAMEELLK</sequence>
<dbReference type="Pfam" id="PF03629">
    <property type="entry name" value="SASA"/>
    <property type="match status" value="1"/>
</dbReference>
<keyword evidence="2" id="KW-0732">Signal</keyword>
<dbReference type="SUPFAM" id="SSF52266">
    <property type="entry name" value="SGNH hydrolase"/>
    <property type="match status" value="1"/>
</dbReference>
<dbReference type="Proteomes" id="UP000004947">
    <property type="component" value="Unassembled WGS sequence"/>
</dbReference>
<feature type="signal peptide" evidence="2">
    <location>
        <begin position="1"/>
        <end position="21"/>
    </location>
</feature>